<keyword evidence="8 12" id="KW-0472">Membrane</keyword>
<evidence type="ECO:0000256" key="5">
    <source>
        <dbReference type="ARBA" id="ARBA00022989"/>
    </source>
</evidence>
<keyword evidence="14" id="KW-1185">Reference proteome</keyword>
<dbReference type="GO" id="GO:0046872">
    <property type="term" value="F:metal ion binding"/>
    <property type="evidence" value="ECO:0007669"/>
    <property type="project" value="UniProtKB-KW"/>
</dbReference>
<comment type="subcellular location">
    <subcellularLocation>
        <location evidence="1 12">Cell membrane</location>
        <topology evidence="1 12">Multi-pass membrane protein</topology>
    </subcellularLocation>
</comment>
<organism evidence="13 14">
    <name type="scientific">Brevundimonas basaltis</name>
    <dbReference type="NCBI Taxonomy" id="472166"/>
    <lineage>
        <taxon>Bacteria</taxon>
        <taxon>Pseudomonadati</taxon>
        <taxon>Pseudomonadota</taxon>
        <taxon>Alphaproteobacteria</taxon>
        <taxon>Caulobacterales</taxon>
        <taxon>Caulobacteraceae</taxon>
        <taxon>Brevundimonas</taxon>
    </lineage>
</organism>
<evidence type="ECO:0000256" key="9">
    <source>
        <dbReference type="ARBA" id="ARBA00023303"/>
    </source>
</evidence>
<dbReference type="GO" id="GO:0005886">
    <property type="term" value="C:plasma membrane"/>
    <property type="evidence" value="ECO:0007669"/>
    <property type="project" value="UniProtKB-SubCell"/>
</dbReference>
<keyword evidence="2 12" id="KW-1003">Cell membrane</keyword>
<evidence type="ECO:0000256" key="2">
    <source>
        <dbReference type="ARBA" id="ARBA00022475"/>
    </source>
</evidence>
<evidence type="ECO:0000256" key="1">
    <source>
        <dbReference type="ARBA" id="ARBA00004651"/>
    </source>
</evidence>
<dbReference type="Proteomes" id="UP000566663">
    <property type="component" value="Unassembled WGS sequence"/>
</dbReference>
<evidence type="ECO:0000256" key="11">
    <source>
        <dbReference type="ARBA" id="ARBA00035585"/>
    </source>
</evidence>
<evidence type="ECO:0000256" key="8">
    <source>
        <dbReference type="ARBA" id="ARBA00023136"/>
    </source>
</evidence>
<reference evidence="13 14" key="1">
    <citation type="submission" date="2020-08" db="EMBL/GenBank/DDBJ databases">
        <title>Genomic Encyclopedia of Type Strains, Phase IV (KMG-IV): sequencing the most valuable type-strain genomes for metagenomic binning, comparative biology and taxonomic classification.</title>
        <authorList>
            <person name="Goeker M."/>
        </authorList>
    </citation>
    <scope>NUCLEOTIDE SEQUENCE [LARGE SCALE GENOMIC DNA]</scope>
    <source>
        <strain evidence="13 14">DSM 25335</strain>
    </source>
</reference>
<comment type="caution">
    <text evidence="13">The sequence shown here is derived from an EMBL/GenBank/DDBJ whole genome shotgun (WGS) entry which is preliminary data.</text>
</comment>
<dbReference type="HAMAP" id="MF_00454">
    <property type="entry name" value="FluC"/>
    <property type="match status" value="1"/>
</dbReference>
<dbReference type="Pfam" id="PF02537">
    <property type="entry name" value="CRCB"/>
    <property type="match status" value="1"/>
</dbReference>
<evidence type="ECO:0000313" key="14">
    <source>
        <dbReference type="Proteomes" id="UP000566663"/>
    </source>
</evidence>
<feature type="binding site" evidence="12">
    <location>
        <position position="78"/>
    </location>
    <ligand>
        <name>Na(+)</name>
        <dbReference type="ChEBI" id="CHEBI:29101"/>
        <note>structural</note>
    </ligand>
</feature>
<proteinExistence type="inferred from homology"/>
<evidence type="ECO:0000256" key="10">
    <source>
        <dbReference type="ARBA" id="ARBA00035120"/>
    </source>
</evidence>
<keyword evidence="12" id="KW-0479">Metal-binding</keyword>
<feature type="transmembrane region" description="Helical" evidence="12">
    <location>
        <begin position="70"/>
        <end position="88"/>
    </location>
</feature>
<keyword evidence="6 12" id="KW-0915">Sodium</keyword>
<sequence>MMTRLLLIAAGGALGAVARYGVGAWALRLFPTAQWPWATLGVNVLGGLLMGLLAGWLAFRGGLHGESIRLFAAVGLLGGFTTFSAFSLETALMIERRQLAMAGGYVAASVVLSIAALFLGLMVARRAFGAAL</sequence>
<dbReference type="PANTHER" id="PTHR28259:SF1">
    <property type="entry name" value="FLUORIDE EXPORT PROTEIN 1-RELATED"/>
    <property type="match status" value="1"/>
</dbReference>
<feature type="binding site" evidence="12">
    <location>
        <position position="81"/>
    </location>
    <ligand>
        <name>Na(+)</name>
        <dbReference type="ChEBI" id="CHEBI:29101"/>
        <note>structural</note>
    </ligand>
</feature>
<evidence type="ECO:0000256" key="12">
    <source>
        <dbReference type="HAMAP-Rule" id="MF_00454"/>
    </source>
</evidence>
<gene>
    <name evidence="12" type="primary">fluC</name>
    <name evidence="12" type="synonym">crcB</name>
    <name evidence="13" type="ORF">HNQ67_000049</name>
</gene>
<evidence type="ECO:0000256" key="4">
    <source>
        <dbReference type="ARBA" id="ARBA00022692"/>
    </source>
</evidence>
<feature type="transmembrane region" description="Helical" evidence="12">
    <location>
        <begin position="100"/>
        <end position="124"/>
    </location>
</feature>
<dbReference type="PANTHER" id="PTHR28259">
    <property type="entry name" value="FLUORIDE EXPORT PROTEIN 1-RELATED"/>
    <property type="match status" value="1"/>
</dbReference>
<keyword evidence="3" id="KW-0997">Cell inner membrane</keyword>
<dbReference type="NCBIfam" id="NF010791">
    <property type="entry name" value="PRK14195.1"/>
    <property type="match status" value="1"/>
</dbReference>
<comment type="activity regulation">
    <text evidence="12">Na(+) is not transported, but it plays an essential structural role and its presence is essential for fluoride channel function.</text>
</comment>
<keyword evidence="12" id="KW-0813">Transport</keyword>
<feature type="transmembrane region" description="Helical" evidence="12">
    <location>
        <begin position="35"/>
        <end position="58"/>
    </location>
</feature>
<protein>
    <recommendedName>
        <fullName evidence="12">Fluoride-specific ion channel FluC</fullName>
    </recommendedName>
</protein>
<comment type="function">
    <text evidence="12">Fluoride-specific ion channel. Important for reducing fluoride concentration in the cell, thus reducing its toxicity.</text>
</comment>
<evidence type="ECO:0000256" key="6">
    <source>
        <dbReference type="ARBA" id="ARBA00023053"/>
    </source>
</evidence>
<evidence type="ECO:0000313" key="13">
    <source>
        <dbReference type="EMBL" id="MBB5290553.1"/>
    </source>
</evidence>
<dbReference type="EMBL" id="JACHFZ010000001">
    <property type="protein sequence ID" value="MBB5290553.1"/>
    <property type="molecule type" value="Genomic_DNA"/>
</dbReference>
<dbReference type="GO" id="GO:0140114">
    <property type="term" value="P:cellular detoxification of fluoride"/>
    <property type="evidence" value="ECO:0007669"/>
    <property type="project" value="UniProtKB-UniRule"/>
</dbReference>
<comment type="similarity">
    <text evidence="10 12">Belongs to the fluoride channel Fluc/FEX (TC 1.A.43) family.</text>
</comment>
<comment type="catalytic activity">
    <reaction evidence="11">
        <text>fluoride(in) = fluoride(out)</text>
        <dbReference type="Rhea" id="RHEA:76159"/>
        <dbReference type="ChEBI" id="CHEBI:17051"/>
    </reaction>
    <physiologicalReaction direction="left-to-right" evidence="11">
        <dbReference type="Rhea" id="RHEA:76160"/>
    </physiologicalReaction>
</comment>
<dbReference type="AlphaFoldDB" id="A0A7W8HV92"/>
<accession>A0A7W8HV92</accession>
<keyword evidence="4 12" id="KW-0812">Transmembrane</keyword>
<evidence type="ECO:0000256" key="7">
    <source>
        <dbReference type="ARBA" id="ARBA00023065"/>
    </source>
</evidence>
<keyword evidence="5 12" id="KW-1133">Transmembrane helix</keyword>
<dbReference type="InterPro" id="IPR003691">
    <property type="entry name" value="FluC"/>
</dbReference>
<name>A0A7W8HV92_9CAUL</name>
<keyword evidence="7 12" id="KW-0406">Ion transport</keyword>
<evidence type="ECO:0000256" key="3">
    <source>
        <dbReference type="ARBA" id="ARBA00022519"/>
    </source>
</evidence>
<keyword evidence="9 12" id="KW-0407">Ion channel</keyword>
<dbReference type="GO" id="GO:0062054">
    <property type="term" value="F:fluoride channel activity"/>
    <property type="evidence" value="ECO:0007669"/>
    <property type="project" value="UniProtKB-UniRule"/>
</dbReference>